<evidence type="ECO:0000256" key="3">
    <source>
        <dbReference type="SAM" id="Phobius"/>
    </source>
</evidence>
<feature type="compositionally biased region" description="Pro residues" evidence="2">
    <location>
        <begin position="204"/>
        <end position="221"/>
    </location>
</feature>
<dbReference type="Proteomes" id="UP001183420">
    <property type="component" value="Unassembled WGS sequence"/>
</dbReference>
<feature type="transmembrane region" description="Helical" evidence="3">
    <location>
        <begin position="12"/>
        <end position="34"/>
    </location>
</feature>
<evidence type="ECO:0000256" key="2">
    <source>
        <dbReference type="SAM" id="MobiDB-lite"/>
    </source>
</evidence>
<feature type="compositionally biased region" description="Basic and acidic residues" evidence="2">
    <location>
        <begin position="255"/>
        <end position="280"/>
    </location>
</feature>
<name>A0ABU2LWA6_9ACTN</name>
<feature type="region of interest" description="Disordered" evidence="2">
    <location>
        <begin position="183"/>
        <end position="280"/>
    </location>
</feature>
<reference evidence="5" key="1">
    <citation type="submission" date="2023-07" db="EMBL/GenBank/DDBJ databases">
        <title>30 novel species of actinomycetes from the DSMZ collection.</title>
        <authorList>
            <person name="Nouioui I."/>
        </authorList>
    </citation>
    <scope>NUCLEOTIDE SEQUENCE [LARGE SCALE GENOMIC DNA]</scope>
    <source>
        <strain evidence="5">DSM 44918</strain>
    </source>
</reference>
<keyword evidence="3" id="KW-0472">Membrane</keyword>
<organism evidence="4 5">
    <name type="scientific">Streptomyces millisiae</name>
    <dbReference type="NCBI Taxonomy" id="3075542"/>
    <lineage>
        <taxon>Bacteria</taxon>
        <taxon>Bacillati</taxon>
        <taxon>Actinomycetota</taxon>
        <taxon>Actinomycetes</taxon>
        <taxon>Kitasatosporales</taxon>
        <taxon>Streptomycetaceae</taxon>
        <taxon>Streptomyces</taxon>
    </lineage>
</organism>
<feature type="compositionally biased region" description="Low complexity" evidence="2">
    <location>
        <begin position="183"/>
        <end position="195"/>
    </location>
</feature>
<feature type="compositionally biased region" description="Basic and acidic residues" evidence="2">
    <location>
        <begin position="145"/>
        <end position="161"/>
    </location>
</feature>
<evidence type="ECO:0000313" key="4">
    <source>
        <dbReference type="EMBL" id="MDT0321462.1"/>
    </source>
</evidence>
<dbReference type="EMBL" id="JAVREM010000041">
    <property type="protein sequence ID" value="MDT0321462.1"/>
    <property type="molecule type" value="Genomic_DNA"/>
</dbReference>
<feature type="transmembrane region" description="Helical" evidence="3">
    <location>
        <begin position="40"/>
        <end position="57"/>
    </location>
</feature>
<feature type="coiled-coil region" evidence="1">
    <location>
        <begin position="82"/>
        <end position="130"/>
    </location>
</feature>
<proteinExistence type="predicted"/>
<keyword evidence="5" id="KW-1185">Reference proteome</keyword>
<keyword evidence="3" id="KW-0812">Transmembrane</keyword>
<comment type="caution">
    <text evidence="4">The sequence shown here is derived from an EMBL/GenBank/DDBJ whole genome shotgun (WGS) entry which is preliminary data.</text>
</comment>
<accession>A0ABU2LWA6</accession>
<keyword evidence="1" id="KW-0175">Coiled coil</keyword>
<gene>
    <name evidence="4" type="ORF">RNC47_24335</name>
</gene>
<protein>
    <recommendedName>
        <fullName evidence="6">Secreted protein</fullName>
    </recommendedName>
</protein>
<feature type="region of interest" description="Disordered" evidence="2">
    <location>
        <begin position="145"/>
        <end position="166"/>
    </location>
</feature>
<dbReference type="RefSeq" id="WP_311601682.1">
    <property type="nucleotide sequence ID" value="NZ_JAVREM010000041.1"/>
</dbReference>
<keyword evidence="3" id="KW-1133">Transmembrane helix</keyword>
<evidence type="ECO:0000256" key="1">
    <source>
        <dbReference type="SAM" id="Coils"/>
    </source>
</evidence>
<sequence length="280" mass="30374">MARGRHRNAALHRVLIPTALGGSALLCAALAWLVGGQGPRVLATLAAFAGVTAAALLRRWDLEAGRQVARERAAKAGMSWQVDERQAELEEAQELVAQLEEKIRGKRADLGRLRSEHADLLRRYATAESERAKALEGRRRLALEASEPARELTSEPTDHRTAAGAPTRLTYLQAYEALGRLSRSAARQRSALPAVEPRREPEAAPTPPVPPQADPERPALPAPTAEPSARQGGGSRFDFFGAPATPAPSRRKPPAPRDEPEAHARDREPARALDEARESR</sequence>
<evidence type="ECO:0008006" key="6">
    <source>
        <dbReference type="Google" id="ProtNLM"/>
    </source>
</evidence>
<evidence type="ECO:0000313" key="5">
    <source>
        <dbReference type="Proteomes" id="UP001183420"/>
    </source>
</evidence>